<feature type="active site" description="Proton donor/acceptor" evidence="9">
    <location>
        <position position="157"/>
    </location>
</feature>
<evidence type="ECO:0000256" key="6">
    <source>
        <dbReference type="ARBA" id="ARBA00022777"/>
    </source>
</evidence>
<comment type="function">
    <text evidence="9">Catalyzes the formation of acetyl phosphate from acetate and ATP. Can also catalyze the reverse reaction.</text>
</comment>
<comment type="cofactor">
    <cofactor evidence="9">
        <name>Mg(2+)</name>
        <dbReference type="ChEBI" id="CHEBI:18420"/>
    </cofactor>
    <cofactor evidence="9">
        <name>Mn(2+)</name>
        <dbReference type="ChEBI" id="CHEBI:29035"/>
    </cofactor>
    <text evidence="9">Mg(2+). Can also accept Mn(2+).</text>
</comment>
<feature type="site" description="Transition state stabilizer" evidence="9">
    <location>
        <position position="248"/>
    </location>
</feature>
<feature type="binding site" evidence="9">
    <location>
        <begin position="215"/>
        <end position="219"/>
    </location>
    <ligand>
        <name>ATP</name>
        <dbReference type="ChEBI" id="CHEBI:30616"/>
    </ligand>
</feature>
<name>A0A839IUP9_9GAMM</name>
<dbReference type="Pfam" id="PF00871">
    <property type="entry name" value="Acetate_kinase"/>
    <property type="match status" value="1"/>
</dbReference>
<protein>
    <recommendedName>
        <fullName evidence="9">Acetate kinase</fullName>
        <ecNumber evidence="9">2.7.2.1</ecNumber>
    </recommendedName>
    <alternativeName>
        <fullName evidence="9">Acetokinase</fullName>
    </alternativeName>
</protein>
<dbReference type="GO" id="GO:0005524">
    <property type="term" value="F:ATP binding"/>
    <property type="evidence" value="ECO:0007669"/>
    <property type="project" value="UniProtKB-KW"/>
</dbReference>
<dbReference type="GO" id="GO:0006085">
    <property type="term" value="P:acetyl-CoA biosynthetic process"/>
    <property type="evidence" value="ECO:0007669"/>
    <property type="project" value="UniProtKB-UniRule"/>
</dbReference>
<comment type="subunit">
    <text evidence="9">Homodimer.</text>
</comment>
<evidence type="ECO:0000256" key="1">
    <source>
        <dbReference type="ARBA" id="ARBA00008748"/>
    </source>
</evidence>
<dbReference type="InterPro" id="IPR000890">
    <property type="entry name" value="Aliphatic_acid_kin_short-chain"/>
</dbReference>
<dbReference type="PRINTS" id="PR00471">
    <property type="entry name" value="ACETATEKNASE"/>
</dbReference>
<dbReference type="PROSITE" id="PS01075">
    <property type="entry name" value="ACETATE_KINASE_1"/>
    <property type="match status" value="1"/>
</dbReference>
<dbReference type="GO" id="GO:0008776">
    <property type="term" value="F:acetate kinase activity"/>
    <property type="evidence" value="ECO:0007669"/>
    <property type="project" value="UniProtKB-UniRule"/>
</dbReference>
<dbReference type="UniPathway" id="UPA00340">
    <property type="reaction ID" value="UER00458"/>
</dbReference>
<comment type="pathway">
    <text evidence="9">Metabolic intermediate biosynthesis; acetyl-CoA biosynthesis; acetyl-CoA from acetate: step 1/2.</text>
</comment>
<keyword evidence="2 9" id="KW-0963">Cytoplasm</keyword>
<feature type="binding site" evidence="9">
    <location>
        <position position="100"/>
    </location>
    <ligand>
        <name>substrate</name>
    </ligand>
</feature>
<comment type="caution">
    <text evidence="9">Lacks conserved residue(s) required for the propagation of feature annotation.</text>
</comment>
<comment type="catalytic activity">
    <reaction evidence="9">
        <text>acetate + ATP = acetyl phosphate + ADP</text>
        <dbReference type="Rhea" id="RHEA:11352"/>
        <dbReference type="ChEBI" id="CHEBI:22191"/>
        <dbReference type="ChEBI" id="CHEBI:30089"/>
        <dbReference type="ChEBI" id="CHEBI:30616"/>
        <dbReference type="ChEBI" id="CHEBI:456216"/>
        <dbReference type="EC" id="2.7.2.1"/>
    </reaction>
</comment>
<keyword evidence="3 9" id="KW-0808">Transferase</keyword>
<comment type="caution">
    <text evidence="11">The sequence shown here is derived from an EMBL/GenBank/DDBJ whole genome shotgun (WGS) entry which is preliminary data.</text>
</comment>
<dbReference type="EMBL" id="JACJFM010000028">
    <property type="protein sequence ID" value="MBB1488412.1"/>
    <property type="molecule type" value="Genomic_DNA"/>
</dbReference>
<keyword evidence="6 9" id="KW-0418">Kinase</keyword>
<dbReference type="Proteomes" id="UP000565262">
    <property type="component" value="Unassembled WGS sequence"/>
</dbReference>
<evidence type="ECO:0000313" key="11">
    <source>
        <dbReference type="EMBL" id="MBB1488412.1"/>
    </source>
</evidence>
<sequence>MNSILIVNAGSSSLKCSVFDEFDGDIRQHFRVKVANLAGPARLEIYDHSEKVDGILVDKMELSAEELDVAHSQAHHQALSVVLNWLDRNTKFRITQVGHRVVHGGDFYSEPVVITDDVIEKLETLIPLAPLHQPYNLKLIDVCKDVLPGLPQVACFDTAFHSSIPDVARNFAIPRALTREGVRRYGFHGLSYQYIHTKLVELDKDIAASRAVVAHLGAGASMCAIENGNSVASTMGFTALDGLPMGSRCGQIDPGVLLYLMREHKMDVDAIESLLYKNSGWMGVSGLSSDMLTLHKEATPQAREAIDMFVYRISRETGSLAASMGGMDTFVFTGGVGENDAEIRAQVAHQNEWLGMKLDAARNEANEYLISADDSKIKVFAIPTNEELMIARHTSRLLR</sequence>
<dbReference type="InterPro" id="IPR023865">
    <property type="entry name" value="Aliphatic_acid_kinase_CS"/>
</dbReference>
<comment type="similarity">
    <text evidence="1 9 10">Belongs to the acetokinase family.</text>
</comment>
<dbReference type="GO" id="GO:0006083">
    <property type="term" value="P:acetate metabolic process"/>
    <property type="evidence" value="ECO:0007669"/>
    <property type="project" value="TreeGrafter"/>
</dbReference>
<evidence type="ECO:0000256" key="5">
    <source>
        <dbReference type="ARBA" id="ARBA00022741"/>
    </source>
</evidence>
<keyword evidence="12" id="KW-1185">Reference proteome</keyword>
<evidence type="ECO:0000256" key="2">
    <source>
        <dbReference type="ARBA" id="ARBA00022490"/>
    </source>
</evidence>
<proteinExistence type="inferred from homology"/>
<keyword evidence="4 9" id="KW-0479">Metal-binding</keyword>
<feature type="binding site" evidence="9">
    <location>
        <position position="15"/>
    </location>
    <ligand>
        <name>ATP</name>
        <dbReference type="ChEBI" id="CHEBI:30616"/>
    </ligand>
</feature>
<feature type="binding site" evidence="9">
    <location>
        <position position="8"/>
    </location>
    <ligand>
        <name>Mg(2+)</name>
        <dbReference type="ChEBI" id="CHEBI:18420"/>
    </ligand>
</feature>
<dbReference type="SUPFAM" id="SSF53067">
    <property type="entry name" value="Actin-like ATPase domain"/>
    <property type="match status" value="2"/>
</dbReference>
<dbReference type="GO" id="GO:0005829">
    <property type="term" value="C:cytosol"/>
    <property type="evidence" value="ECO:0007669"/>
    <property type="project" value="TreeGrafter"/>
</dbReference>
<evidence type="ECO:0000313" key="12">
    <source>
        <dbReference type="Proteomes" id="UP000565262"/>
    </source>
</evidence>
<dbReference type="PANTHER" id="PTHR21060:SF21">
    <property type="entry name" value="ACETATE KINASE"/>
    <property type="match status" value="1"/>
</dbReference>
<keyword evidence="7 9" id="KW-0067">ATP-binding</keyword>
<feature type="site" description="Transition state stabilizer" evidence="9">
    <location>
        <position position="188"/>
    </location>
</feature>
<keyword evidence="5 9" id="KW-0547">Nucleotide-binding</keyword>
<dbReference type="GO" id="GO:0000287">
    <property type="term" value="F:magnesium ion binding"/>
    <property type="evidence" value="ECO:0007669"/>
    <property type="project" value="UniProtKB-UniRule"/>
</dbReference>
<accession>A0A839IUP9</accession>
<dbReference type="PIRSF" id="PIRSF000722">
    <property type="entry name" value="Acetate_prop_kin"/>
    <property type="match status" value="1"/>
</dbReference>
<dbReference type="PROSITE" id="PS01076">
    <property type="entry name" value="ACETATE_KINASE_2"/>
    <property type="match status" value="1"/>
</dbReference>
<feature type="binding site" evidence="9">
    <location>
        <begin position="335"/>
        <end position="339"/>
    </location>
    <ligand>
        <name>ATP</name>
        <dbReference type="ChEBI" id="CHEBI:30616"/>
    </ligand>
</feature>
<keyword evidence="8 9" id="KW-0460">Magnesium</keyword>
<gene>
    <name evidence="9" type="primary">ackA</name>
    <name evidence="11" type="ORF">H4O21_17540</name>
</gene>
<dbReference type="Gene3D" id="3.30.420.40">
    <property type="match status" value="2"/>
</dbReference>
<organism evidence="11 12">
    <name type="scientific">Oceanospirillum sediminis</name>
    <dbReference type="NCBI Taxonomy" id="2760088"/>
    <lineage>
        <taxon>Bacteria</taxon>
        <taxon>Pseudomonadati</taxon>
        <taxon>Pseudomonadota</taxon>
        <taxon>Gammaproteobacteria</taxon>
        <taxon>Oceanospirillales</taxon>
        <taxon>Oceanospirillaceae</taxon>
        <taxon>Oceanospirillum</taxon>
    </lineage>
</organism>
<dbReference type="InterPro" id="IPR043129">
    <property type="entry name" value="ATPase_NBD"/>
</dbReference>
<evidence type="ECO:0000256" key="4">
    <source>
        <dbReference type="ARBA" id="ARBA00022723"/>
    </source>
</evidence>
<evidence type="ECO:0000256" key="8">
    <source>
        <dbReference type="ARBA" id="ARBA00022842"/>
    </source>
</evidence>
<evidence type="ECO:0000256" key="10">
    <source>
        <dbReference type="RuleBase" id="RU003835"/>
    </source>
</evidence>
<feature type="binding site" evidence="9">
    <location>
        <position position="386"/>
    </location>
    <ligand>
        <name>Mg(2+)</name>
        <dbReference type="ChEBI" id="CHEBI:18420"/>
    </ligand>
</feature>
<dbReference type="HAMAP" id="MF_00020">
    <property type="entry name" value="Acetate_kinase"/>
    <property type="match status" value="1"/>
</dbReference>
<dbReference type="RefSeq" id="WP_182810184.1">
    <property type="nucleotide sequence ID" value="NZ_JACJFM010000028.1"/>
</dbReference>
<dbReference type="PANTHER" id="PTHR21060">
    <property type="entry name" value="ACETATE KINASE"/>
    <property type="match status" value="1"/>
</dbReference>
<dbReference type="AlphaFoldDB" id="A0A839IUP9"/>
<evidence type="ECO:0000256" key="3">
    <source>
        <dbReference type="ARBA" id="ARBA00022679"/>
    </source>
</evidence>
<dbReference type="NCBIfam" id="TIGR00016">
    <property type="entry name" value="ackA"/>
    <property type="match status" value="1"/>
</dbReference>
<comment type="subcellular location">
    <subcellularLocation>
        <location evidence="9">Cytoplasm</location>
    </subcellularLocation>
</comment>
<dbReference type="EC" id="2.7.2.1" evidence="9"/>
<dbReference type="InterPro" id="IPR004372">
    <property type="entry name" value="Ac/propionate_kinase"/>
</dbReference>
<evidence type="ECO:0000256" key="9">
    <source>
        <dbReference type="HAMAP-Rule" id="MF_00020"/>
    </source>
</evidence>
<evidence type="ECO:0000256" key="7">
    <source>
        <dbReference type="ARBA" id="ARBA00022840"/>
    </source>
</evidence>
<reference evidence="11 12" key="1">
    <citation type="submission" date="2020-08" db="EMBL/GenBank/DDBJ databases">
        <title>Oceanospirillum sp. nov. isolated from marine sediment.</title>
        <authorList>
            <person name="Ji X."/>
        </authorList>
    </citation>
    <scope>NUCLEOTIDE SEQUENCE [LARGE SCALE GENOMIC DNA]</scope>
    <source>
        <strain evidence="11 12">D5</strain>
    </source>
</reference>